<evidence type="ECO:0000256" key="1">
    <source>
        <dbReference type="ARBA" id="ARBA00000683"/>
    </source>
</evidence>
<evidence type="ECO:0000256" key="20">
    <source>
        <dbReference type="PIRSR" id="PIRSR000732-3"/>
    </source>
</evidence>
<evidence type="ECO:0000259" key="23">
    <source>
        <dbReference type="Pfam" id="PF05524"/>
    </source>
</evidence>
<dbReference type="EC" id="2.7.3.9" evidence="6 17"/>
<dbReference type="Gene3D" id="1.10.274.10">
    <property type="entry name" value="PtsI, HPr-binding domain"/>
    <property type="match status" value="1"/>
</dbReference>
<dbReference type="InterPro" id="IPR006318">
    <property type="entry name" value="PTS_EI-like"/>
</dbReference>
<evidence type="ECO:0000256" key="16">
    <source>
        <dbReference type="ARBA" id="ARBA00033235"/>
    </source>
</evidence>
<evidence type="ECO:0000259" key="22">
    <source>
        <dbReference type="Pfam" id="PF02896"/>
    </source>
</evidence>
<dbReference type="InterPro" id="IPR036618">
    <property type="entry name" value="PtsI_HPr-bd_sf"/>
</dbReference>
<accession>A0A9D7PT55</accession>
<evidence type="ECO:0000256" key="18">
    <source>
        <dbReference type="PIRSR" id="PIRSR000732-1"/>
    </source>
</evidence>
<dbReference type="InterPro" id="IPR036637">
    <property type="entry name" value="Phosphohistidine_dom_sf"/>
</dbReference>
<dbReference type="InterPro" id="IPR000121">
    <property type="entry name" value="PEP_util_C"/>
</dbReference>
<evidence type="ECO:0000313" key="25">
    <source>
        <dbReference type="Proteomes" id="UP000886689"/>
    </source>
</evidence>
<feature type="binding site" evidence="20">
    <location>
        <position position="441"/>
    </location>
    <ligand>
        <name>Mg(2+)</name>
        <dbReference type="ChEBI" id="CHEBI:18420"/>
    </ligand>
</feature>
<dbReference type="Proteomes" id="UP000886689">
    <property type="component" value="Unassembled WGS sequence"/>
</dbReference>
<evidence type="ECO:0000256" key="7">
    <source>
        <dbReference type="ARBA" id="ARBA00016544"/>
    </source>
</evidence>
<evidence type="ECO:0000256" key="13">
    <source>
        <dbReference type="ARBA" id="ARBA00022723"/>
    </source>
</evidence>
<keyword evidence="11 17" id="KW-0808">Transferase</keyword>
<evidence type="ECO:0000256" key="3">
    <source>
        <dbReference type="ARBA" id="ARBA00002728"/>
    </source>
</evidence>
<evidence type="ECO:0000256" key="17">
    <source>
        <dbReference type="PIRNR" id="PIRNR000732"/>
    </source>
</evidence>
<comment type="similarity">
    <text evidence="5 17">Belongs to the PEP-utilizing enzyme family.</text>
</comment>
<feature type="domain" description="PEP-utilising enzyme mobile" evidence="21">
    <location>
        <begin position="161"/>
        <end position="232"/>
    </location>
</feature>
<dbReference type="Gene3D" id="3.20.20.60">
    <property type="entry name" value="Phosphoenolpyruvate-binding domains"/>
    <property type="match status" value="1"/>
</dbReference>
<dbReference type="SUPFAM" id="SSF47831">
    <property type="entry name" value="Enzyme I of the PEP:sugar phosphotransferase system HPr-binding (sub)domain"/>
    <property type="match status" value="1"/>
</dbReference>
<evidence type="ECO:0000256" key="2">
    <source>
        <dbReference type="ARBA" id="ARBA00001946"/>
    </source>
</evidence>
<name>A0A9D7PT55_9PROT</name>
<evidence type="ECO:0000256" key="11">
    <source>
        <dbReference type="ARBA" id="ARBA00022679"/>
    </source>
</evidence>
<feature type="binding site" evidence="19">
    <location>
        <begin position="464"/>
        <end position="465"/>
    </location>
    <ligand>
        <name>phosphoenolpyruvate</name>
        <dbReference type="ChEBI" id="CHEBI:58702"/>
    </ligand>
</feature>
<feature type="binding site" evidence="19">
    <location>
        <position position="339"/>
    </location>
    <ligand>
        <name>phosphoenolpyruvate</name>
        <dbReference type="ChEBI" id="CHEBI:58702"/>
    </ligand>
</feature>
<feature type="domain" description="PEP-utilising enzyme C-terminal" evidence="22">
    <location>
        <begin position="259"/>
        <end position="551"/>
    </location>
</feature>
<comment type="cofactor">
    <cofactor evidence="2 17 20">
        <name>Mg(2+)</name>
        <dbReference type="ChEBI" id="CHEBI:18420"/>
    </cofactor>
</comment>
<dbReference type="GO" id="GO:0008965">
    <property type="term" value="F:phosphoenolpyruvate-protein phosphotransferase activity"/>
    <property type="evidence" value="ECO:0007669"/>
    <property type="project" value="UniProtKB-EC"/>
</dbReference>
<feature type="binding site" evidence="20">
    <location>
        <position position="465"/>
    </location>
    <ligand>
        <name>Mg(2+)</name>
        <dbReference type="ChEBI" id="CHEBI:18420"/>
    </ligand>
</feature>
<dbReference type="SUPFAM" id="SSF51621">
    <property type="entry name" value="Phosphoenolpyruvate/pyruvate domain"/>
    <property type="match status" value="1"/>
</dbReference>
<evidence type="ECO:0000256" key="5">
    <source>
        <dbReference type="ARBA" id="ARBA00007837"/>
    </source>
</evidence>
<proteinExistence type="inferred from homology"/>
<keyword evidence="9 17" id="KW-0963">Cytoplasm</keyword>
<dbReference type="GO" id="GO:0016301">
    <property type="term" value="F:kinase activity"/>
    <property type="evidence" value="ECO:0007669"/>
    <property type="project" value="UniProtKB-KW"/>
</dbReference>
<dbReference type="PANTHER" id="PTHR46244:SF3">
    <property type="entry name" value="PHOSPHOENOLPYRUVATE-PROTEIN PHOSPHOTRANSFERASE"/>
    <property type="match status" value="1"/>
</dbReference>
<evidence type="ECO:0000256" key="12">
    <source>
        <dbReference type="ARBA" id="ARBA00022683"/>
    </source>
</evidence>
<dbReference type="PRINTS" id="PR01736">
    <property type="entry name" value="PHPHTRNFRASE"/>
</dbReference>
<evidence type="ECO:0000256" key="6">
    <source>
        <dbReference type="ARBA" id="ARBA00012232"/>
    </source>
</evidence>
<dbReference type="InterPro" id="IPR008731">
    <property type="entry name" value="PTS_EIN"/>
</dbReference>
<reference evidence="24" key="1">
    <citation type="submission" date="2020-10" db="EMBL/GenBank/DDBJ databases">
        <title>Connecting structure to function with the recovery of over 1000 high-quality activated sludge metagenome-assembled genomes encoding full-length rRNA genes using long-read sequencing.</title>
        <authorList>
            <person name="Singleton C.M."/>
            <person name="Petriglieri F."/>
            <person name="Kristensen J.M."/>
            <person name="Kirkegaard R.H."/>
            <person name="Michaelsen T.Y."/>
            <person name="Andersen M.H."/>
            <person name="Karst S.M."/>
            <person name="Dueholm M.S."/>
            <person name="Nielsen P.H."/>
            <person name="Albertsen M."/>
        </authorList>
    </citation>
    <scope>NUCLEOTIDE SEQUENCE</scope>
    <source>
        <strain evidence="24">Hirt_18-Q3-R61-65_BATAC.395</strain>
    </source>
</reference>
<evidence type="ECO:0000256" key="15">
    <source>
        <dbReference type="ARBA" id="ARBA00022842"/>
    </source>
</evidence>
<dbReference type="Pfam" id="PF02896">
    <property type="entry name" value="PEP-utilizers_C"/>
    <property type="match status" value="1"/>
</dbReference>
<keyword evidence="13 17" id="KW-0479">Metal-binding</keyword>
<organism evidence="24 25">
    <name type="scientific">Candidatus Proximibacter danicus</name>
    <dbReference type="NCBI Taxonomy" id="2954365"/>
    <lineage>
        <taxon>Bacteria</taxon>
        <taxon>Pseudomonadati</taxon>
        <taxon>Pseudomonadota</taxon>
        <taxon>Betaproteobacteria</taxon>
        <taxon>Candidatus Proximibacter</taxon>
    </lineage>
</organism>
<feature type="binding site" evidence="19">
    <location>
        <position position="303"/>
    </location>
    <ligand>
        <name>phosphoenolpyruvate</name>
        <dbReference type="ChEBI" id="CHEBI:58702"/>
    </ligand>
</feature>
<keyword evidence="12 17" id="KW-0598">Phosphotransferase system</keyword>
<comment type="caution">
    <text evidence="24">The sequence shown here is derived from an EMBL/GenBank/DDBJ whole genome shotgun (WGS) entry which is preliminary data.</text>
</comment>
<dbReference type="SUPFAM" id="SSF52009">
    <property type="entry name" value="Phosphohistidine domain"/>
    <property type="match status" value="1"/>
</dbReference>
<feature type="binding site" evidence="19">
    <location>
        <position position="475"/>
    </location>
    <ligand>
        <name>phosphoenolpyruvate</name>
        <dbReference type="ChEBI" id="CHEBI:58702"/>
    </ligand>
</feature>
<keyword evidence="15 17" id="KW-0460">Magnesium</keyword>
<dbReference type="Pfam" id="PF00391">
    <property type="entry name" value="PEP-utilizers"/>
    <property type="match status" value="1"/>
</dbReference>
<dbReference type="EMBL" id="JADJUC010000028">
    <property type="protein sequence ID" value="MBK8525297.1"/>
    <property type="molecule type" value="Genomic_DNA"/>
</dbReference>
<evidence type="ECO:0000256" key="19">
    <source>
        <dbReference type="PIRSR" id="PIRSR000732-2"/>
    </source>
</evidence>
<evidence type="ECO:0000256" key="4">
    <source>
        <dbReference type="ARBA" id="ARBA00004496"/>
    </source>
</evidence>
<dbReference type="PROSITE" id="PS00370">
    <property type="entry name" value="PEP_ENZYMES_PHOS_SITE"/>
    <property type="match status" value="1"/>
</dbReference>
<keyword evidence="10 17" id="KW-0762">Sugar transport</keyword>
<evidence type="ECO:0000256" key="8">
    <source>
        <dbReference type="ARBA" id="ARBA00022448"/>
    </source>
</evidence>
<dbReference type="InterPro" id="IPR040442">
    <property type="entry name" value="Pyrv_kinase-like_dom_sf"/>
</dbReference>
<dbReference type="GO" id="GO:0009401">
    <property type="term" value="P:phosphoenolpyruvate-dependent sugar phosphotransferase system"/>
    <property type="evidence" value="ECO:0007669"/>
    <property type="project" value="UniProtKB-KW"/>
</dbReference>
<dbReference type="Gene3D" id="3.50.30.10">
    <property type="entry name" value="Phosphohistidine domain"/>
    <property type="match status" value="1"/>
</dbReference>
<comment type="subcellular location">
    <subcellularLocation>
        <location evidence="4 17">Cytoplasm</location>
    </subcellularLocation>
</comment>
<dbReference type="InterPro" id="IPR023151">
    <property type="entry name" value="PEP_util_CS"/>
</dbReference>
<dbReference type="PANTHER" id="PTHR46244">
    <property type="entry name" value="PHOSPHOENOLPYRUVATE-PROTEIN PHOSPHOTRANSFERASE"/>
    <property type="match status" value="1"/>
</dbReference>
<evidence type="ECO:0000256" key="9">
    <source>
        <dbReference type="ARBA" id="ARBA00022490"/>
    </source>
</evidence>
<dbReference type="AlphaFoldDB" id="A0A9D7PT55"/>
<dbReference type="GO" id="GO:0005737">
    <property type="term" value="C:cytoplasm"/>
    <property type="evidence" value="ECO:0007669"/>
    <property type="project" value="UniProtKB-SubCell"/>
</dbReference>
<evidence type="ECO:0000313" key="24">
    <source>
        <dbReference type="EMBL" id="MBK8525297.1"/>
    </source>
</evidence>
<protein>
    <recommendedName>
        <fullName evidence="7 17">Phosphoenolpyruvate-protein phosphotransferase</fullName>
        <ecNumber evidence="6 17">2.7.3.9</ecNumber>
    </recommendedName>
    <alternativeName>
        <fullName evidence="16 17">Phosphotransferase system, enzyme I</fullName>
    </alternativeName>
</protein>
<evidence type="ECO:0000259" key="21">
    <source>
        <dbReference type="Pfam" id="PF00391"/>
    </source>
</evidence>
<dbReference type="InterPro" id="IPR015813">
    <property type="entry name" value="Pyrv/PenolPyrv_kinase-like_dom"/>
</dbReference>
<feature type="active site" description="Proton donor" evidence="18">
    <location>
        <position position="512"/>
    </location>
</feature>
<dbReference type="Pfam" id="PF05524">
    <property type="entry name" value="PEP-utilisers_N"/>
    <property type="match status" value="1"/>
</dbReference>
<feature type="active site" description="Tele-phosphohistidine intermediate" evidence="18">
    <location>
        <position position="196"/>
    </location>
</feature>
<dbReference type="PROSITE" id="PS00742">
    <property type="entry name" value="PEP_ENZYMES_2"/>
    <property type="match status" value="1"/>
</dbReference>
<keyword evidence="14 17" id="KW-0418">Kinase</keyword>
<evidence type="ECO:0000256" key="14">
    <source>
        <dbReference type="ARBA" id="ARBA00022777"/>
    </source>
</evidence>
<dbReference type="InterPro" id="IPR024692">
    <property type="entry name" value="PTS_EI"/>
</dbReference>
<dbReference type="InterPro" id="IPR018274">
    <property type="entry name" value="PEP_util_AS"/>
</dbReference>
<gene>
    <name evidence="24" type="primary">ptsP</name>
    <name evidence="24" type="ORF">IPL58_15425</name>
</gene>
<dbReference type="PIRSF" id="PIRSF000732">
    <property type="entry name" value="PTS_enzyme_I"/>
    <property type="match status" value="1"/>
</dbReference>
<dbReference type="GO" id="GO:0046872">
    <property type="term" value="F:metal ion binding"/>
    <property type="evidence" value="ECO:0007669"/>
    <property type="project" value="UniProtKB-KW"/>
</dbReference>
<feature type="domain" description="Phosphotransferase system enzyme I N-terminal" evidence="23">
    <location>
        <begin position="6"/>
        <end position="128"/>
    </location>
</feature>
<dbReference type="InterPro" id="IPR008279">
    <property type="entry name" value="PEP-util_enz_mobile_dom"/>
</dbReference>
<comment type="catalytic activity">
    <reaction evidence="1 17">
        <text>L-histidyl-[protein] + phosphoenolpyruvate = N(pros)-phospho-L-histidyl-[protein] + pyruvate</text>
        <dbReference type="Rhea" id="RHEA:23880"/>
        <dbReference type="Rhea" id="RHEA-COMP:9745"/>
        <dbReference type="Rhea" id="RHEA-COMP:9746"/>
        <dbReference type="ChEBI" id="CHEBI:15361"/>
        <dbReference type="ChEBI" id="CHEBI:29979"/>
        <dbReference type="ChEBI" id="CHEBI:58702"/>
        <dbReference type="ChEBI" id="CHEBI:64837"/>
        <dbReference type="EC" id="2.7.3.9"/>
    </reaction>
</comment>
<evidence type="ECO:0000256" key="10">
    <source>
        <dbReference type="ARBA" id="ARBA00022597"/>
    </source>
</evidence>
<dbReference type="InterPro" id="IPR050499">
    <property type="entry name" value="PEP-utilizing_PTS_enzyme"/>
</dbReference>
<comment type="function">
    <text evidence="3 17">General (non sugar-specific) component of the phosphoenolpyruvate-dependent sugar phosphotransferase system (sugar PTS). This major carbohydrate active-transport system catalyzes the phosphorylation of incoming sugar substrates concomitantly with their translocation across the cell membrane. Enzyme I transfers the phosphoryl group from phosphoenolpyruvate (PEP) to the phosphoryl carrier protein (HPr).</text>
</comment>
<dbReference type="NCBIfam" id="TIGR01417">
    <property type="entry name" value="PTS_I_fam"/>
    <property type="match status" value="1"/>
</dbReference>
<sequence>MSFTLHGLGVSGGIAIGVAHLISHATLEVAHLTIAPRMVEKELARFDAALEKVRAELAAMKESTEHAPAEFGAFLDLHRMILDDPELCKVPQEIIRDRRCNAEWALVQQMENLVRQFDEFEDPYLRERGHDVRQVVERVIKELAGHPGRAAVRAAKGVKEENLIVVAHDLSPADVIAFKEHHFASFITDVGGATSHTAILARSMAVPAVLGLQNARQLIRDNETLIVDGRRGIIIVNPDPRVLEEYQFRKSEIEIERSKLKRLKTAKTTTIDGIDVNLQANIELPSDVPASLEGGAEGVGLFRTEFLFLDRGELPTEDEQFEAYRKVVKGMDGRPVTIRTFDLGADKDLNPEGTMGDRVKTNPALGMRAIRVSLAEPRMFQTQLRAILRASKYGKVKLLIPMLAHAHEIDATLAAVEQAKSSLRGDKIGFDASIEIGGMIEIPAAALAIGMFLRRLDFLSIGTNDLIQYTLAIDRTDEQVAPLYDPLHPAVLMLIAHTLHSCEKAGIPVSVCGELAGDPQLTRLLLGMGLRTFSMHPAQILEVKSRVLKANVAELAPQVRKMLRLEEPAKIREQLDRLNGALPVLN</sequence>
<keyword evidence="8 17" id="KW-0813">Transport</keyword>